<name>I0AKL2_IGNAJ</name>
<dbReference type="SUPFAM" id="SSF100950">
    <property type="entry name" value="NagB/RpiA/CoA transferase-like"/>
    <property type="match status" value="1"/>
</dbReference>
<dbReference type="Gene3D" id="3.40.50.10470">
    <property type="entry name" value="Translation initiation factor eif-2b, domain 2"/>
    <property type="match status" value="1"/>
</dbReference>
<reference evidence="2 3" key="1">
    <citation type="journal article" date="2012" name="Front. Microbiol.">
        <title>Complete genome of Ignavibacterium album, a metabolically versatile, flagellated, facultative anaerobe from the phylum Chlorobi.</title>
        <authorList>
            <person name="Liu Z."/>
            <person name="Frigaard N.-U."/>
            <person name="Vogl K."/>
            <person name="Iino T."/>
            <person name="Ohkuma M."/>
            <person name="Overmann J."/>
            <person name="Bryant D.A."/>
        </authorList>
    </citation>
    <scope>NUCLEOTIDE SEQUENCE [LARGE SCALE GENOMIC DNA]</scope>
    <source>
        <strain evidence="3">DSM 19864 / JCM 16511 / NBRC 101810 / Mat9-16</strain>
    </source>
</reference>
<dbReference type="InterPro" id="IPR000649">
    <property type="entry name" value="IF-2B-related"/>
</dbReference>
<comment type="similarity">
    <text evidence="1">Belongs to the eIF-2B alpha/beta/delta subunits family.</text>
</comment>
<dbReference type="InterPro" id="IPR037171">
    <property type="entry name" value="NagB/RpiA_transferase-like"/>
</dbReference>
<dbReference type="InterPro" id="IPR042529">
    <property type="entry name" value="IF_2B-like_C"/>
</dbReference>
<protein>
    <submittedName>
        <fullName evidence="2">Translation initiation factor subunit 2B</fullName>
    </submittedName>
</protein>
<gene>
    <name evidence="2" type="ordered locus">IALB_1812</name>
</gene>
<dbReference type="PANTHER" id="PTHR43475">
    <property type="entry name" value="METHYLTHIORIBOSE-1-PHOSPHATE ISOMERASE"/>
    <property type="match status" value="1"/>
</dbReference>
<keyword evidence="2" id="KW-0396">Initiation factor</keyword>
<dbReference type="eggNOG" id="COG1184">
    <property type="taxonomic scope" value="Bacteria"/>
</dbReference>
<dbReference type="GO" id="GO:0003743">
    <property type="term" value="F:translation initiation factor activity"/>
    <property type="evidence" value="ECO:0007669"/>
    <property type="project" value="UniProtKB-KW"/>
</dbReference>
<evidence type="ECO:0000313" key="2">
    <source>
        <dbReference type="EMBL" id="AFH49519.1"/>
    </source>
</evidence>
<dbReference type="GO" id="GO:0046523">
    <property type="term" value="F:S-methyl-5-thioribose-1-phosphate isomerase activity"/>
    <property type="evidence" value="ECO:0007669"/>
    <property type="project" value="TreeGrafter"/>
</dbReference>
<dbReference type="PANTHER" id="PTHR43475:SF1">
    <property type="entry name" value="METHYLTHIORIBOSE-1-PHOSPHATE ISOMERASE"/>
    <property type="match status" value="1"/>
</dbReference>
<keyword evidence="2" id="KW-0648">Protein biosynthesis</keyword>
<dbReference type="STRING" id="945713.IALB_1812"/>
<dbReference type="OrthoDB" id="37291at2"/>
<organism evidence="2 3">
    <name type="scientific">Ignavibacterium album (strain DSM 19864 / JCM 16511 / NBRC 101810 / Mat9-16)</name>
    <dbReference type="NCBI Taxonomy" id="945713"/>
    <lineage>
        <taxon>Bacteria</taxon>
        <taxon>Pseudomonadati</taxon>
        <taxon>Ignavibacteriota</taxon>
        <taxon>Ignavibacteria</taxon>
        <taxon>Ignavibacteriales</taxon>
        <taxon>Ignavibacteriaceae</taxon>
        <taxon>Ignavibacterium</taxon>
    </lineage>
</organism>
<evidence type="ECO:0000256" key="1">
    <source>
        <dbReference type="RuleBase" id="RU003814"/>
    </source>
</evidence>
<proteinExistence type="inferred from homology"/>
<evidence type="ECO:0000313" key="3">
    <source>
        <dbReference type="Proteomes" id="UP000007394"/>
    </source>
</evidence>
<dbReference type="RefSeq" id="WP_014560670.1">
    <property type="nucleotide sequence ID" value="NC_017464.1"/>
</dbReference>
<dbReference type="AlphaFoldDB" id="I0AKL2"/>
<dbReference type="KEGG" id="ial:IALB_1812"/>
<dbReference type="HOGENOM" id="CLU_092757_0_0_10"/>
<dbReference type="Proteomes" id="UP000007394">
    <property type="component" value="Chromosome"/>
</dbReference>
<dbReference type="GO" id="GO:0019509">
    <property type="term" value="P:L-methionine salvage from methylthioadenosine"/>
    <property type="evidence" value="ECO:0007669"/>
    <property type="project" value="TreeGrafter"/>
</dbReference>
<sequence>MKNGNQQLNKILNDNKSGSSQVLLNLKKYILRNLYDKEFIEEILLKAASKLNHFASVRNFLRELKSELKKSELPQLKSFLEESILSQEREIEFLFQRNKKYLIKFNSITTLSYSKTLLEVLKLWFEENPKLKIFVLESRPMLEGRLFVKELIKIGFNCELIADAAMNYAVSYSDAVVVGADQILNNGNVVNKIGSYPLALCAKENKKPFIVIATKDKFIHSDKFIPKKKSESEIWNFRHRKLKLTNFYFEEIPKKFITKIFS</sequence>
<accession>I0AKL2</accession>
<dbReference type="Pfam" id="PF01008">
    <property type="entry name" value="IF-2B"/>
    <property type="match status" value="1"/>
</dbReference>
<keyword evidence="3" id="KW-1185">Reference proteome</keyword>
<dbReference type="EMBL" id="CP003418">
    <property type="protein sequence ID" value="AFH49519.1"/>
    <property type="molecule type" value="Genomic_DNA"/>
</dbReference>